<dbReference type="GeneID" id="93131151"/>
<gene>
    <name evidence="1" type="ORF">I6K02_27145</name>
</gene>
<dbReference type="AlphaFoldDB" id="A0A892IEC3"/>
<organism evidence="1 2">
    <name type="scientific">Burkholderia dolosa</name>
    <dbReference type="NCBI Taxonomy" id="152500"/>
    <lineage>
        <taxon>Bacteria</taxon>
        <taxon>Pseudomonadati</taxon>
        <taxon>Pseudomonadota</taxon>
        <taxon>Betaproteobacteria</taxon>
        <taxon>Burkholderiales</taxon>
        <taxon>Burkholderiaceae</taxon>
        <taxon>Burkholderia</taxon>
        <taxon>Burkholderia cepacia complex</taxon>
    </lineage>
</organism>
<name>A0A892IEC3_9BURK</name>
<proteinExistence type="predicted"/>
<reference evidence="1 2" key="1">
    <citation type="submission" date="2021-02" db="EMBL/GenBank/DDBJ databases">
        <title>FDA dAtabase for Regulatory Grade micrObial Sequences (FDA-ARGOS): Supporting development and validation of Infectious Disease Dx tests.</title>
        <authorList>
            <person name="Minogue T."/>
            <person name="Wolcott M."/>
            <person name="Wasieloski L."/>
            <person name="Aguilar W."/>
            <person name="Moore D."/>
            <person name="Jaissle J."/>
            <person name="Tallon L."/>
            <person name="Sadzewicz L."/>
            <person name="Zhao X."/>
            <person name="Boylan J."/>
            <person name="Ott S."/>
            <person name="Bowen H."/>
            <person name="Vavikolanu K."/>
            <person name="Mehta A."/>
            <person name="Aluvathingal J."/>
            <person name="Nadendla S."/>
            <person name="Yan Y."/>
            <person name="Sichtig H."/>
        </authorList>
    </citation>
    <scope>NUCLEOTIDE SEQUENCE [LARGE SCALE GENOMIC DNA]</scope>
    <source>
        <strain evidence="1 2">FDAARGOS_1272</strain>
    </source>
</reference>
<sequence>MDAAAPCPDPRHGSLAEFLALTDGLAISKIAEVLRCCARSVRNWIRGRSPIPWHRIEVLRIWRATVCRDPTDPDARTLPADSALVDVVTDEQEALAWVSVHAPHFLSRRQAFEYYVRGWNVADKVRHAKATGTFLDVLRRWRAIAVERVREWRSGPLFPNPKEDFPPSPPGSPIR</sequence>
<evidence type="ECO:0000313" key="1">
    <source>
        <dbReference type="EMBL" id="QRO81435.1"/>
    </source>
</evidence>
<protein>
    <submittedName>
        <fullName evidence="1">IS21 family transposase</fullName>
    </submittedName>
</protein>
<keyword evidence="2" id="KW-1185">Reference proteome</keyword>
<dbReference type="EMBL" id="CP069484">
    <property type="protein sequence ID" value="QRO81435.1"/>
    <property type="molecule type" value="Genomic_DNA"/>
</dbReference>
<evidence type="ECO:0000313" key="2">
    <source>
        <dbReference type="Proteomes" id="UP000625568"/>
    </source>
</evidence>
<accession>A0A892IEC3</accession>
<dbReference type="RefSeq" id="WP_045552353.1">
    <property type="nucleotide sequence ID" value="NZ_CABVPR010000077.1"/>
</dbReference>
<dbReference type="Proteomes" id="UP000625568">
    <property type="component" value="Chromosome 3"/>
</dbReference>